<dbReference type="InterPro" id="IPR041588">
    <property type="entry name" value="Integrase_H2C2"/>
</dbReference>
<dbReference type="Gene3D" id="1.10.340.70">
    <property type="match status" value="1"/>
</dbReference>
<dbReference type="GO" id="GO:0003676">
    <property type="term" value="F:nucleic acid binding"/>
    <property type="evidence" value="ECO:0007669"/>
    <property type="project" value="InterPro"/>
</dbReference>
<dbReference type="InterPro" id="IPR012337">
    <property type="entry name" value="RNaseH-like_sf"/>
</dbReference>
<protein>
    <recommendedName>
        <fullName evidence="8">Reverse transcriptase domain-containing protein</fullName>
    </recommendedName>
</protein>
<dbReference type="SUPFAM" id="SSF53098">
    <property type="entry name" value="Ribonuclease H-like"/>
    <property type="match status" value="1"/>
</dbReference>
<keyword evidence="5" id="KW-0378">Hydrolase</keyword>
<dbReference type="CDD" id="cd01647">
    <property type="entry name" value="RT_LTR"/>
    <property type="match status" value="1"/>
</dbReference>
<dbReference type="InterPro" id="IPR050951">
    <property type="entry name" value="Retrovirus_Pol_polyprotein"/>
</dbReference>
<evidence type="ECO:0000313" key="9">
    <source>
        <dbReference type="EMBL" id="KAE9021938.1"/>
    </source>
</evidence>
<dbReference type="Pfam" id="PF17921">
    <property type="entry name" value="Integrase_H2C2"/>
    <property type="match status" value="1"/>
</dbReference>
<evidence type="ECO:0000313" key="11">
    <source>
        <dbReference type="Proteomes" id="UP000429607"/>
    </source>
</evidence>
<name>A0A6A3LUT1_9STRA</name>
<dbReference type="PANTHER" id="PTHR37984">
    <property type="entry name" value="PROTEIN CBG26694"/>
    <property type="match status" value="1"/>
</dbReference>
<dbReference type="PANTHER" id="PTHR37984:SF5">
    <property type="entry name" value="PROTEIN NYNRIN-LIKE"/>
    <property type="match status" value="1"/>
</dbReference>
<dbReference type="Proteomes" id="UP000434957">
    <property type="component" value="Unassembled WGS sequence"/>
</dbReference>
<organism evidence="9 11">
    <name type="scientific">Phytophthora rubi</name>
    <dbReference type="NCBI Taxonomy" id="129364"/>
    <lineage>
        <taxon>Eukaryota</taxon>
        <taxon>Sar</taxon>
        <taxon>Stramenopiles</taxon>
        <taxon>Oomycota</taxon>
        <taxon>Peronosporomycetes</taxon>
        <taxon>Peronosporales</taxon>
        <taxon>Peronosporaceae</taxon>
        <taxon>Phytophthora</taxon>
    </lineage>
</organism>
<dbReference type="InterPro" id="IPR000477">
    <property type="entry name" value="RT_dom"/>
</dbReference>
<keyword evidence="2" id="KW-0548">Nucleotidyltransferase</keyword>
<keyword evidence="6" id="KW-0695">RNA-directed DNA polymerase</keyword>
<proteinExistence type="predicted"/>
<evidence type="ECO:0000256" key="2">
    <source>
        <dbReference type="ARBA" id="ARBA00022695"/>
    </source>
</evidence>
<dbReference type="EMBL" id="QXFV01000897">
    <property type="protein sequence ID" value="KAE9021938.1"/>
    <property type="molecule type" value="Genomic_DNA"/>
</dbReference>
<dbReference type="FunFam" id="1.10.340.70:FF:000001">
    <property type="entry name" value="Retrovirus-related Pol polyprotein from transposon gypsy-like Protein"/>
    <property type="match status" value="1"/>
</dbReference>
<dbReference type="Gene3D" id="3.10.10.10">
    <property type="entry name" value="HIV Type 1 Reverse Transcriptase, subunit A, domain 1"/>
    <property type="match status" value="1"/>
</dbReference>
<keyword evidence="3" id="KW-0540">Nuclease</keyword>
<dbReference type="Pfam" id="PF13456">
    <property type="entry name" value="RVT_3"/>
    <property type="match status" value="1"/>
</dbReference>
<dbReference type="InterPro" id="IPR002156">
    <property type="entry name" value="RNaseH_domain"/>
</dbReference>
<dbReference type="InterPro" id="IPR043128">
    <property type="entry name" value="Rev_trsase/Diguanyl_cyclase"/>
</dbReference>
<dbReference type="Pfam" id="PF17917">
    <property type="entry name" value="RT_RNaseH"/>
    <property type="match status" value="1"/>
</dbReference>
<evidence type="ECO:0000256" key="3">
    <source>
        <dbReference type="ARBA" id="ARBA00022722"/>
    </source>
</evidence>
<sequence length="959" mass="108738">MPTPGADEAPLKEILTPRLSSEPLVAPPDTTLESNADGAVCYHEGSDFFAEDVEQEMAVLPEVSASLTQEVRIEDLKVGMPDNVPREVGIREQERLRRIIWKKMHLLIGKGNALPPAAVGVVCDIDVGDAKRVAQRCRKVPKPFREKAYKLLKGLLGARIINPSTSPWASPIVVIIKKNGVDIRLCIDYRLVNGLTRLMIYPMPLVDELLENLEFILWFCSLNMASGFWVVPMTDRARLISAFITTFGLFEWLRMPFGLRNAPQIYQRLIDNALYGFLKLTEKDPRLDVFKHVVPECEERKSVLGRRSYIDDILVGASSWDDLCIKVENLLTACDQWNISISVEKSSWGMSKVNYFGHSVSSSGLEAKPKNLVALSSLEFPPFRKRILSRNAKDDSLTLEKWKHAETAFERLKPKIADTPLLRHFNPELEPVIIVYASEWAVSAVLTQQHDNVYMPVKFTSRTLKPNELRYDIVEKEVLALLRILTSCFTMLAGRRIRVLTRHTTLTWLFRKNNPQGRLSQWAALLSPWELQVERSTRGEEELLGVIAACITPRDLVDAALEDVSPRRQPKKVMSIPRPVVNIGEKVFVISFDGSAKAKREGGAFRAIIWKLQGWTVEKAASGYDVDLTVNEAEYRGLLLALDLLNGLDVQRLIVCGDSNLAIRQLRNEMDCKALGLQLLWKKCWDQLKTLPKVELFHVRRDWNASADLIAGQALQRQAGMPIVKEQTLANLVTLNRLGELLDPTSGELTNDEKAQVLPVRTRSGTRQEAEQSVDEEIPTVESPSRHMTPEVLDEMVVKRIRMERIREAQDEESWIHNLKKFIRGDVTDTTSREASNCSKLAQQYEEDENGLLFYHSRGDESAEDRRALMKLVIPETLKDDILHHYHSSLEGGHQGIGRTYHRVRQHFHWPGLFRSVQRYVGECIDCETGKGRPTIRGESPGNIVPTYPFQVIAMDHIP</sequence>
<reference evidence="9 11" key="1">
    <citation type="submission" date="2018-09" db="EMBL/GenBank/DDBJ databases">
        <title>Genomic investigation of the strawberry pathogen Phytophthora fragariae indicates pathogenicity is determined by transcriptional variation in three key races.</title>
        <authorList>
            <person name="Adams T.M."/>
            <person name="Armitage A.D."/>
            <person name="Sobczyk M.K."/>
            <person name="Bates H.J."/>
            <person name="Dunwell J.M."/>
            <person name="Nellist C.F."/>
            <person name="Harrison R.J."/>
        </authorList>
    </citation>
    <scope>NUCLEOTIDE SEQUENCE [LARGE SCALE GENOMIC DNA]</scope>
    <source>
        <strain evidence="9 11">SCRP249</strain>
        <strain evidence="10 12">SCRP333</strain>
    </source>
</reference>
<feature type="domain" description="Reverse transcriptase" evidence="8">
    <location>
        <begin position="157"/>
        <end position="360"/>
    </location>
</feature>
<dbReference type="Gene3D" id="3.30.420.10">
    <property type="entry name" value="Ribonuclease H-like superfamily/Ribonuclease H"/>
    <property type="match status" value="1"/>
</dbReference>
<evidence type="ECO:0000313" key="12">
    <source>
        <dbReference type="Proteomes" id="UP000434957"/>
    </source>
</evidence>
<evidence type="ECO:0000313" key="10">
    <source>
        <dbReference type="EMBL" id="KAE9333449.1"/>
    </source>
</evidence>
<keyword evidence="1" id="KW-0808">Transferase</keyword>
<dbReference type="InterPro" id="IPR041373">
    <property type="entry name" value="RT_RNaseH"/>
</dbReference>
<dbReference type="AlphaFoldDB" id="A0A6A3LUT1"/>
<dbReference type="EMBL" id="QXFT01000909">
    <property type="protein sequence ID" value="KAE9333449.1"/>
    <property type="molecule type" value="Genomic_DNA"/>
</dbReference>
<evidence type="ECO:0000259" key="8">
    <source>
        <dbReference type="PROSITE" id="PS50878"/>
    </source>
</evidence>
<feature type="region of interest" description="Disordered" evidence="7">
    <location>
        <begin position="760"/>
        <end position="786"/>
    </location>
</feature>
<dbReference type="Proteomes" id="UP000429607">
    <property type="component" value="Unassembled WGS sequence"/>
</dbReference>
<dbReference type="Pfam" id="PF00078">
    <property type="entry name" value="RVT_1"/>
    <property type="match status" value="1"/>
</dbReference>
<keyword evidence="4" id="KW-0255">Endonuclease</keyword>
<evidence type="ECO:0000256" key="6">
    <source>
        <dbReference type="ARBA" id="ARBA00022918"/>
    </source>
</evidence>
<dbReference type="GO" id="GO:0004523">
    <property type="term" value="F:RNA-DNA hybrid ribonuclease activity"/>
    <property type="evidence" value="ECO:0007669"/>
    <property type="project" value="InterPro"/>
</dbReference>
<dbReference type="GO" id="GO:0003964">
    <property type="term" value="F:RNA-directed DNA polymerase activity"/>
    <property type="evidence" value="ECO:0007669"/>
    <property type="project" value="UniProtKB-KW"/>
</dbReference>
<evidence type="ECO:0000256" key="1">
    <source>
        <dbReference type="ARBA" id="ARBA00022679"/>
    </source>
</evidence>
<gene>
    <name evidence="9" type="ORF">PR001_g13263</name>
    <name evidence="10" type="ORF">PR003_g14025</name>
</gene>
<evidence type="ECO:0000256" key="7">
    <source>
        <dbReference type="SAM" id="MobiDB-lite"/>
    </source>
</evidence>
<evidence type="ECO:0000256" key="5">
    <source>
        <dbReference type="ARBA" id="ARBA00022801"/>
    </source>
</evidence>
<evidence type="ECO:0000256" key="4">
    <source>
        <dbReference type="ARBA" id="ARBA00022759"/>
    </source>
</evidence>
<dbReference type="PROSITE" id="PS50878">
    <property type="entry name" value="RT_POL"/>
    <property type="match status" value="1"/>
</dbReference>
<dbReference type="Gene3D" id="3.30.70.270">
    <property type="match status" value="1"/>
</dbReference>
<accession>A0A6A3LUT1</accession>
<dbReference type="InterPro" id="IPR036397">
    <property type="entry name" value="RNaseH_sf"/>
</dbReference>
<keyword evidence="12" id="KW-1185">Reference proteome</keyword>
<dbReference type="SUPFAM" id="SSF56672">
    <property type="entry name" value="DNA/RNA polymerases"/>
    <property type="match status" value="1"/>
</dbReference>
<dbReference type="InterPro" id="IPR043502">
    <property type="entry name" value="DNA/RNA_pol_sf"/>
</dbReference>
<comment type="caution">
    <text evidence="9">The sequence shown here is derived from an EMBL/GenBank/DDBJ whole genome shotgun (WGS) entry which is preliminary data.</text>
</comment>